<dbReference type="InterPro" id="IPR001304">
    <property type="entry name" value="C-type_lectin-like"/>
</dbReference>
<dbReference type="Proteomes" id="UP000002852">
    <property type="component" value="Unassembled WGS sequence"/>
</dbReference>
<dbReference type="SUPFAM" id="SSF103657">
    <property type="entry name" value="BAR/IMD domain-like"/>
    <property type="match status" value="1"/>
</dbReference>
<reference evidence="6" key="4">
    <citation type="submission" date="2025-09" db="UniProtKB">
        <authorList>
            <consortium name="Ensembl"/>
        </authorList>
    </citation>
    <scope>IDENTIFICATION</scope>
    <source>
        <strain evidence="6">JP 163 A</strain>
    </source>
</reference>
<protein>
    <submittedName>
        <fullName evidence="6">CD209 antigen-like</fullName>
    </submittedName>
</protein>
<feature type="coiled-coil region" evidence="3">
    <location>
        <begin position="73"/>
        <end position="331"/>
    </location>
</feature>
<dbReference type="Gene3D" id="1.20.5.1000">
    <property type="entry name" value="arf6 gtpase in complex with a specific effector, jip4"/>
    <property type="match status" value="1"/>
</dbReference>
<reference evidence="7" key="1">
    <citation type="submission" date="2012-01" db="EMBL/GenBank/DDBJ databases">
        <authorList>
            <person name="Walter R."/>
            <person name="Schartl M."/>
            <person name="Warren W."/>
        </authorList>
    </citation>
    <scope>NUCLEOTIDE SEQUENCE [LARGE SCALE GENOMIC DNA]</scope>
    <source>
        <strain evidence="7">JP 163 A</strain>
    </source>
</reference>
<dbReference type="PANTHER" id="PTHR45710">
    <property type="entry name" value="C-TYPE LECTIN DOMAIN-CONTAINING PROTEIN 180"/>
    <property type="match status" value="1"/>
</dbReference>
<dbReference type="InterPro" id="IPR016186">
    <property type="entry name" value="C-type_lectin-like/link_sf"/>
</dbReference>
<evidence type="ECO:0000313" key="6">
    <source>
        <dbReference type="Ensembl" id="ENSXMAP00000031903.1"/>
    </source>
</evidence>
<dbReference type="PROSITE" id="PS50041">
    <property type="entry name" value="C_TYPE_LECTIN_2"/>
    <property type="match status" value="1"/>
</dbReference>
<reference evidence="6" key="3">
    <citation type="submission" date="2025-08" db="UniProtKB">
        <authorList>
            <consortium name="Ensembl"/>
        </authorList>
    </citation>
    <scope>IDENTIFICATION</scope>
    <source>
        <strain evidence="6">JP 163 A</strain>
    </source>
</reference>
<dbReference type="CDD" id="cd03590">
    <property type="entry name" value="CLECT_DC-SIGN_like"/>
    <property type="match status" value="1"/>
</dbReference>
<feature type="domain" description="C-type lectin" evidence="5">
    <location>
        <begin position="344"/>
        <end position="451"/>
    </location>
</feature>
<dbReference type="AlphaFoldDB" id="A0A3B5QLP0"/>
<dbReference type="InterPro" id="IPR033989">
    <property type="entry name" value="CD209-like_CTLD"/>
</dbReference>
<dbReference type="GeneTree" id="ENSGT01020000230338"/>
<sequence length="498" mass="56711">MSVEYQLSKIDDTDMTRSEIAYKNFSSDGKNFLISVYSLRSKSFKVATIGLGLLCVVLVAWLIGQSVHNQKVKQDHQDTLKALNENKEQLQANLKTVQSAKRELEANLKEQQGNSNYLSRQIDILRSNNRELTNERNDLKNKQREADANKTALNNELGQLRDSTARLQKERDSLSTAQTNLNTQYNAVVKRTKELQDNYDTATKDRNNLQNKFNNVSRSRDQLQLRYNDMINKMEELHDKYNFSLSEKGKLSSIHLNLTAEIKVLEDLNNMLRKAESTLQSSYGSVQREKSELQSSLKNVTAERDLLKANVDNLTAEQEELLGRIDKLNATLQEKRCPAGWRKFQYSCYFPSTTKKTWTLSREDCHSKGADLAIVTSKDEMNFINSLYNDKEVWIGLTDGGVEGQWKWVDGTPLTLIFYFICAFGPLHYLGSGLKGSQTAIKGGTRTVWRSGTVPKGMVTGMMRIVALNNTGSVRSSFPLQLCFQNTFNHFIMYVNIL</sequence>
<keyword evidence="2" id="KW-0430">Lectin</keyword>
<dbReference type="SUPFAM" id="SSF56436">
    <property type="entry name" value="C-type lectin-like"/>
    <property type="match status" value="1"/>
</dbReference>
<dbReference type="InterPro" id="IPR016187">
    <property type="entry name" value="CTDL_fold"/>
</dbReference>
<dbReference type="PANTHER" id="PTHR45710:SF8">
    <property type="entry name" value="RERATING FAMILY MEMBER 4"/>
    <property type="match status" value="1"/>
</dbReference>
<dbReference type="InParanoid" id="A0A3B5QLP0"/>
<keyword evidence="4" id="KW-1133">Transmembrane helix</keyword>
<comment type="subcellular location">
    <subcellularLocation>
        <location evidence="1">Cell membrane</location>
        <topology evidence="1">Single-pass type II membrane protein</topology>
    </subcellularLocation>
</comment>
<proteinExistence type="predicted"/>
<dbReference type="InterPro" id="IPR050828">
    <property type="entry name" value="C-type_lectin/matrix_domain"/>
</dbReference>
<dbReference type="Gene3D" id="1.20.5.400">
    <property type="match status" value="1"/>
</dbReference>
<dbReference type="Gene3D" id="3.10.100.10">
    <property type="entry name" value="Mannose-Binding Protein A, subunit A"/>
    <property type="match status" value="1"/>
</dbReference>
<dbReference type="Pfam" id="PF00059">
    <property type="entry name" value="Lectin_C"/>
    <property type="match status" value="1"/>
</dbReference>
<keyword evidence="4" id="KW-0472">Membrane</keyword>
<feature type="transmembrane region" description="Helical" evidence="4">
    <location>
        <begin position="46"/>
        <end position="64"/>
    </location>
</feature>
<evidence type="ECO:0000256" key="3">
    <source>
        <dbReference type="SAM" id="Coils"/>
    </source>
</evidence>
<reference evidence="7" key="2">
    <citation type="journal article" date="2013" name="Nat. Genet.">
        <title>The genome of the platyfish, Xiphophorus maculatus, provides insights into evolutionary adaptation and several complex traits.</title>
        <authorList>
            <person name="Schartl M."/>
            <person name="Walter R.B."/>
            <person name="Shen Y."/>
            <person name="Garcia T."/>
            <person name="Catchen J."/>
            <person name="Amores A."/>
            <person name="Braasch I."/>
            <person name="Chalopin D."/>
            <person name="Volff J.N."/>
            <person name="Lesch K.P."/>
            <person name="Bisazza A."/>
            <person name="Minx P."/>
            <person name="Hillier L."/>
            <person name="Wilson R.K."/>
            <person name="Fuerstenberg S."/>
            <person name="Boore J."/>
            <person name="Searle S."/>
            <person name="Postlethwait J.H."/>
            <person name="Warren W.C."/>
        </authorList>
    </citation>
    <scope>NUCLEOTIDE SEQUENCE [LARGE SCALE GENOMIC DNA]</scope>
    <source>
        <strain evidence="7">JP 163 A</strain>
    </source>
</reference>
<evidence type="ECO:0000313" key="7">
    <source>
        <dbReference type="Proteomes" id="UP000002852"/>
    </source>
</evidence>
<keyword evidence="3" id="KW-0175">Coiled coil</keyword>
<dbReference type="STRING" id="8083.ENSXMAP00000031903"/>
<accession>A0A3B5QLP0</accession>
<evidence type="ECO:0000259" key="5">
    <source>
        <dbReference type="PROSITE" id="PS50041"/>
    </source>
</evidence>
<dbReference type="SMART" id="SM00034">
    <property type="entry name" value="CLECT"/>
    <property type="match status" value="1"/>
</dbReference>
<keyword evidence="4" id="KW-0812">Transmembrane</keyword>
<evidence type="ECO:0000256" key="4">
    <source>
        <dbReference type="SAM" id="Phobius"/>
    </source>
</evidence>
<dbReference type="InterPro" id="IPR027267">
    <property type="entry name" value="AH/BAR_dom_sf"/>
</dbReference>
<organism evidence="6 7">
    <name type="scientific">Xiphophorus maculatus</name>
    <name type="common">Southern platyfish</name>
    <name type="synonym">Platypoecilus maculatus</name>
    <dbReference type="NCBI Taxonomy" id="8083"/>
    <lineage>
        <taxon>Eukaryota</taxon>
        <taxon>Metazoa</taxon>
        <taxon>Chordata</taxon>
        <taxon>Craniata</taxon>
        <taxon>Vertebrata</taxon>
        <taxon>Euteleostomi</taxon>
        <taxon>Actinopterygii</taxon>
        <taxon>Neopterygii</taxon>
        <taxon>Teleostei</taxon>
        <taxon>Neoteleostei</taxon>
        <taxon>Acanthomorphata</taxon>
        <taxon>Ovalentaria</taxon>
        <taxon>Atherinomorphae</taxon>
        <taxon>Cyprinodontiformes</taxon>
        <taxon>Poeciliidae</taxon>
        <taxon>Poeciliinae</taxon>
        <taxon>Xiphophorus</taxon>
    </lineage>
</organism>
<dbReference type="Ensembl" id="ENSXMAT00000037136.1">
    <property type="protein sequence ID" value="ENSXMAP00000031903.1"/>
    <property type="gene ID" value="ENSXMAG00000017717.2"/>
</dbReference>
<keyword evidence="7" id="KW-1185">Reference proteome</keyword>
<dbReference type="GO" id="GO:0030246">
    <property type="term" value="F:carbohydrate binding"/>
    <property type="evidence" value="ECO:0007669"/>
    <property type="project" value="UniProtKB-KW"/>
</dbReference>
<evidence type="ECO:0000256" key="1">
    <source>
        <dbReference type="ARBA" id="ARBA00004401"/>
    </source>
</evidence>
<dbReference type="OMA" id="MNERLNW"/>
<name>A0A3B5QLP0_XIPMA</name>
<dbReference type="GO" id="GO:0005886">
    <property type="term" value="C:plasma membrane"/>
    <property type="evidence" value="ECO:0007669"/>
    <property type="project" value="UniProtKB-SubCell"/>
</dbReference>
<evidence type="ECO:0000256" key="2">
    <source>
        <dbReference type="ARBA" id="ARBA00022734"/>
    </source>
</evidence>